<dbReference type="EMBL" id="BMAU01021233">
    <property type="protein sequence ID" value="GFY02435.1"/>
    <property type="molecule type" value="Genomic_DNA"/>
</dbReference>
<accession>A0A8X6VDT1</accession>
<gene>
    <name evidence="1" type="ORF">TNCV_3503161</name>
</gene>
<protein>
    <submittedName>
        <fullName evidence="1">Uncharacterized protein</fullName>
    </submittedName>
</protein>
<evidence type="ECO:0000313" key="1">
    <source>
        <dbReference type="EMBL" id="GFY02435.1"/>
    </source>
</evidence>
<proteinExistence type="predicted"/>
<reference evidence="1" key="1">
    <citation type="submission" date="2020-08" db="EMBL/GenBank/DDBJ databases">
        <title>Multicomponent nature underlies the extraordinary mechanical properties of spider dragline silk.</title>
        <authorList>
            <person name="Kono N."/>
            <person name="Nakamura H."/>
            <person name="Mori M."/>
            <person name="Yoshida Y."/>
            <person name="Ohtoshi R."/>
            <person name="Malay A.D."/>
            <person name="Moran D.A.P."/>
            <person name="Tomita M."/>
            <person name="Numata K."/>
            <person name="Arakawa K."/>
        </authorList>
    </citation>
    <scope>NUCLEOTIDE SEQUENCE</scope>
</reference>
<dbReference type="AlphaFoldDB" id="A0A8X6VDT1"/>
<dbReference type="Proteomes" id="UP000887159">
    <property type="component" value="Unassembled WGS sequence"/>
</dbReference>
<keyword evidence="2" id="KW-1185">Reference proteome</keyword>
<sequence>MQPTDHISSQVLIESSALEQVLVIHSGLASKRAGLVSTFQAIGGILPGSHVSLRVDEKDNFCRSKANSVQL</sequence>
<evidence type="ECO:0000313" key="2">
    <source>
        <dbReference type="Proteomes" id="UP000887159"/>
    </source>
</evidence>
<name>A0A8X6VDT1_TRICX</name>
<comment type="caution">
    <text evidence="1">The sequence shown here is derived from an EMBL/GenBank/DDBJ whole genome shotgun (WGS) entry which is preliminary data.</text>
</comment>
<organism evidence="1 2">
    <name type="scientific">Trichonephila clavipes</name>
    <name type="common">Golden silk orbweaver</name>
    <name type="synonym">Nephila clavipes</name>
    <dbReference type="NCBI Taxonomy" id="2585209"/>
    <lineage>
        <taxon>Eukaryota</taxon>
        <taxon>Metazoa</taxon>
        <taxon>Ecdysozoa</taxon>
        <taxon>Arthropoda</taxon>
        <taxon>Chelicerata</taxon>
        <taxon>Arachnida</taxon>
        <taxon>Araneae</taxon>
        <taxon>Araneomorphae</taxon>
        <taxon>Entelegynae</taxon>
        <taxon>Araneoidea</taxon>
        <taxon>Nephilidae</taxon>
        <taxon>Trichonephila</taxon>
    </lineage>
</organism>